<name>A0AAN9YI02_9PEZI</name>
<feature type="domain" description="RPAP1 C-terminal" evidence="3">
    <location>
        <begin position="344"/>
        <end position="410"/>
    </location>
</feature>
<dbReference type="Proteomes" id="UP001320420">
    <property type="component" value="Unassembled WGS sequence"/>
</dbReference>
<feature type="domain" description="RPAP1 N-terminal" evidence="4">
    <location>
        <begin position="103"/>
        <end position="148"/>
    </location>
</feature>
<gene>
    <name evidence="5" type="ORF">SLS62_009649</name>
</gene>
<dbReference type="AlphaFoldDB" id="A0AAN9YI02"/>
<dbReference type="EMBL" id="JAKJXP020000105">
    <property type="protein sequence ID" value="KAK7745683.1"/>
    <property type="molecule type" value="Genomic_DNA"/>
</dbReference>
<keyword evidence="6" id="KW-1185">Reference proteome</keyword>
<evidence type="ECO:0000259" key="3">
    <source>
        <dbReference type="Pfam" id="PF08620"/>
    </source>
</evidence>
<dbReference type="InterPro" id="IPR013929">
    <property type="entry name" value="RPAP1_C"/>
</dbReference>
<evidence type="ECO:0000259" key="4">
    <source>
        <dbReference type="Pfam" id="PF08621"/>
    </source>
</evidence>
<evidence type="ECO:0000256" key="2">
    <source>
        <dbReference type="SAM" id="MobiDB-lite"/>
    </source>
</evidence>
<dbReference type="PANTHER" id="PTHR21483:SF18">
    <property type="entry name" value="RNA POLYMERASE II-ASSOCIATED PROTEIN 1"/>
    <property type="match status" value="1"/>
</dbReference>
<evidence type="ECO:0000256" key="1">
    <source>
        <dbReference type="ARBA" id="ARBA00009953"/>
    </source>
</evidence>
<feature type="compositionally biased region" description="Basic residues" evidence="2">
    <location>
        <begin position="36"/>
        <end position="49"/>
    </location>
</feature>
<dbReference type="InterPro" id="IPR013930">
    <property type="entry name" value="RPAP1_N"/>
</dbReference>
<sequence>MNSAFLITDIKEKETTEPKAPSFPQIKSTGTGFPEHKKRTRISAFKQKRQGQETKPQVPTTSTTTSTTTTSSKDNPSSPPNNGAQPPPAPSSADESIEARDRRRIDRENSERLGSMSPEEVEAARQELFSSLDSATLSRLLKRANLDESNGPSPFDQPSQNPQQPELQPQQTQSSTSDIRVEDASTKPHSSSTPSLRATVEDESEPESEETKSTATATKKRVHFESPEPPTEDKTEPRAAAAAASQIDDTAPPVPQAEHILHPTEPSITRPHWPHPPQPDTDGSGIPDPSDPDFLEKLHQKYFPSLPADPSKLAWMAPIPTANSAADLDSPYHPNQPSVAAAALRFDFRGALLPPRIARAIPVTKGLHHHGEAPEAAGYTIPELARLARSAVPGQRCVAYQTAGRILYRLGRGEFGRPGVDNMADGIWALVQEGALLRSLKDEASLEEGRGGFHRSARAFAVEAVWLFEKGGWGERVRRGK</sequence>
<dbReference type="Pfam" id="PF08621">
    <property type="entry name" value="RPAP1_N"/>
    <property type="match status" value="1"/>
</dbReference>
<feature type="compositionally biased region" description="Basic and acidic residues" evidence="2">
    <location>
        <begin position="97"/>
        <end position="111"/>
    </location>
</feature>
<feature type="compositionally biased region" description="Polar residues" evidence="2">
    <location>
        <begin position="187"/>
        <end position="196"/>
    </location>
</feature>
<dbReference type="InterPro" id="IPR039913">
    <property type="entry name" value="RPAP1/Rba50"/>
</dbReference>
<feature type="compositionally biased region" description="Basic and acidic residues" evidence="2">
    <location>
        <begin position="223"/>
        <end position="237"/>
    </location>
</feature>
<reference evidence="5 6" key="1">
    <citation type="submission" date="2024-02" db="EMBL/GenBank/DDBJ databases">
        <title>De novo assembly and annotation of 12 fungi associated with fruit tree decline syndrome in Ontario, Canada.</title>
        <authorList>
            <person name="Sulman M."/>
            <person name="Ellouze W."/>
            <person name="Ilyukhin E."/>
        </authorList>
    </citation>
    <scope>NUCLEOTIDE SEQUENCE [LARGE SCALE GENOMIC DNA]</scope>
    <source>
        <strain evidence="5 6">M11/M66-122</strain>
    </source>
</reference>
<dbReference type="PANTHER" id="PTHR21483">
    <property type="entry name" value="RNA POLYMERASE II-ASSOCIATED PROTEIN 1"/>
    <property type="match status" value="1"/>
</dbReference>
<dbReference type="GO" id="GO:0006366">
    <property type="term" value="P:transcription by RNA polymerase II"/>
    <property type="evidence" value="ECO:0007669"/>
    <property type="project" value="InterPro"/>
</dbReference>
<organism evidence="5 6">
    <name type="scientific">Diatrype stigma</name>
    <dbReference type="NCBI Taxonomy" id="117547"/>
    <lineage>
        <taxon>Eukaryota</taxon>
        <taxon>Fungi</taxon>
        <taxon>Dikarya</taxon>
        <taxon>Ascomycota</taxon>
        <taxon>Pezizomycotina</taxon>
        <taxon>Sordariomycetes</taxon>
        <taxon>Xylariomycetidae</taxon>
        <taxon>Xylariales</taxon>
        <taxon>Diatrypaceae</taxon>
        <taxon>Diatrype</taxon>
    </lineage>
</organism>
<feature type="region of interest" description="Disordered" evidence="2">
    <location>
        <begin position="141"/>
        <end position="292"/>
    </location>
</feature>
<feature type="compositionally biased region" description="Low complexity" evidence="2">
    <location>
        <begin position="157"/>
        <end position="177"/>
    </location>
</feature>
<feature type="region of interest" description="Disordered" evidence="2">
    <location>
        <begin position="1"/>
        <end position="127"/>
    </location>
</feature>
<protein>
    <submittedName>
        <fullName evidence="5">Uncharacterized protein</fullName>
    </submittedName>
</protein>
<evidence type="ECO:0000313" key="6">
    <source>
        <dbReference type="Proteomes" id="UP001320420"/>
    </source>
</evidence>
<dbReference type="Pfam" id="PF08620">
    <property type="entry name" value="RPAP1_C"/>
    <property type="match status" value="1"/>
</dbReference>
<proteinExistence type="inferred from homology"/>
<evidence type="ECO:0000313" key="5">
    <source>
        <dbReference type="EMBL" id="KAK7745683.1"/>
    </source>
</evidence>
<comment type="similarity">
    <text evidence="1">Belongs to the RPAP1 family.</text>
</comment>
<comment type="caution">
    <text evidence="5">The sequence shown here is derived from an EMBL/GenBank/DDBJ whole genome shotgun (WGS) entry which is preliminary data.</text>
</comment>
<feature type="compositionally biased region" description="Low complexity" evidence="2">
    <location>
        <begin position="60"/>
        <end position="84"/>
    </location>
</feature>
<accession>A0AAN9YI02</accession>